<name>A0A1S4DF24_TOBAC</name>
<evidence type="ECO:0000313" key="3">
    <source>
        <dbReference type="RefSeq" id="XP_016512065.1"/>
    </source>
</evidence>
<dbReference type="PANTHER" id="PTHR34222">
    <property type="entry name" value="GAG_PRE-INTEGRS DOMAIN-CONTAINING PROTEIN"/>
    <property type="match status" value="1"/>
</dbReference>
<sequence length="367" mass="41655">MNTVAPHLFSGIVYASDAHLVREDLRERFDKVNRVRIFQLHREIATISQGTDSVSMYFTRLKELWAEYDAMIPSPNCGCLKSKENVEHFLQQRLLQFLSGLNDSYDQARRQIIMKTTEPTLNQAYAMIIERESQLTPTSGVNSIYYPGNYGPGVYNQGYNTNKHGWFSGGEHRDSNLTNDVNQVFDQGQGNNNETEPTANVAGIVTPSTPNDRNDKWIVDSGATNHMVGDSDMLSTVTKRENQKVLLPNGSRVPITHTGSSELLQGSIHNVLCVPEFKFNLLSVAKLTRELRFLVAFYPDFCLMQDLHNGKVKGIGKMEEDLYHWHSKNKRTSPTVPSVFLTVHDEEKLWHIRLGHLRKDIKTTLSS</sequence>
<dbReference type="PaxDb" id="4097-A0A1S4DF24"/>
<evidence type="ECO:0000259" key="2">
    <source>
        <dbReference type="Pfam" id="PF22936"/>
    </source>
</evidence>
<dbReference type="KEGG" id="nta:107829135"/>
<feature type="region of interest" description="Disordered" evidence="1">
    <location>
        <begin position="190"/>
        <end position="214"/>
    </location>
</feature>
<proteinExistence type="predicted"/>
<reference evidence="3" key="1">
    <citation type="submission" date="2025-08" db="UniProtKB">
        <authorList>
            <consortium name="RefSeq"/>
        </authorList>
    </citation>
    <scope>IDENTIFICATION</scope>
</reference>
<accession>A0A1S4DF24</accession>
<dbReference type="Pfam" id="PF22936">
    <property type="entry name" value="Pol_BBD"/>
    <property type="match status" value="1"/>
</dbReference>
<protein>
    <recommendedName>
        <fullName evidence="2">Retrovirus-related Pol polyprotein from transposon TNT 1-94-like beta-barrel domain-containing protein</fullName>
    </recommendedName>
</protein>
<dbReference type="PANTHER" id="PTHR34222:SF77">
    <property type="entry name" value="CCHC-TYPE DOMAIN-CONTAINING PROTEIN"/>
    <property type="match status" value="1"/>
</dbReference>
<evidence type="ECO:0000256" key="1">
    <source>
        <dbReference type="SAM" id="MobiDB-lite"/>
    </source>
</evidence>
<organism evidence="3">
    <name type="scientific">Nicotiana tabacum</name>
    <name type="common">Common tobacco</name>
    <dbReference type="NCBI Taxonomy" id="4097"/>
    <lineage>
        <taxon>Eukaryota</taxon>
        <taxon>Viridiplantae</taxon>
        <taxon>Streptophyta</taxon>
        <taxon>Embryophyta</taxon>
        <taxon>Tracheophyta</taxon>
        <taxon>Spermatophyta</taxon>
        <taxon>Magnoliopsida</taxon>
        <taxon>eudicotyledons</taxon>
        <taxon>Gunneridae</taxon>
        <taxon>Pentapetalae</taxon>
        <taxon>asterids</taxon>
        <taxon>lamiids</taxon>
        <taxon>Solanales</taxon>
        <taxon>Solanaceae</taxon>
        <taxon>Nicotianoideae</taxon>
        <taxon>Nicotianeae</taxon>
        <taxon>Nicotiana</taxon>
    </lineage>
</organism>
<dbReference type="AlphaFoldDB" id="A0A1S4DF24"/>
<dbReference type="OrthoDB" id="1303097at2759"/>
<dbReference type="InterPro" id="IPR054722">
    <property type="entry name" value="PolX-like_BBD"/>
</dbReference>
<dbReference type="RefSeq" id="XP_016512065.1">
    <property type="nucleotide sequence ID" value="XM_016656579.1"/>
</dbReference>
<feature type="domain" description="Retrovirus-related Pol polyprotein from transposon TNT 1-94-like beta-barrel" evidence="2">
    <location>
        <begin position="217"/>
        <end position="289"/>
    </location>
</feature>
<gene>
    <name evidence="3" type="primary">LOC107829135</name>
</gene>